<dbReference type="PANTHER" id="PTHR42879">
    <property type="entry name" value="3-OXOACYL-(ACYL-CARRIER-PROTEIN) REDUCTASE"/>
    <property type="match status" value="1"/>
</dbReference>
<dbReference type="SUPFAM" id="SSF51735">
    <property type="entry name" value="NAD(P)-binding Rossmann-fold domains"/>
    <property type="match status" value="1"/>
</dbReference>
<evidence type="ECO:0000256" key="3">
    <source>
        <dbReference type="ARBA" id="ARBA00022512"/>
    </source>
</evidence>
<evidence type="ECO:0000256" key="5">
    <source>
        <dbReference type="ARBA" id="ARBA00047400"/>
    </source>
</evidence>
<dbReference type="Gene3D" id="3.40.50.720">
    <property type="entry name" value="NAD(P)-binding Rossmann-like Domain"/>
    <property type="match status" value="1"/>
</dbReference>
<evidence type="ECO:0000313" key="6">
    <source>
        <dbReference type="EMBL" id="MCX2936171.1"/>
    </source>
</evidence>
<sequence length="267" mass="27879">MPETGTARVAVVTGASSGIGFGTAVTLAQAGMTVLGTGRDEQRLHALTEAVVAATGDPDRIATIAVDLTTDDGPGRVVEEAVARWGHINFLINNAGVGRPKPLHETDDETLDYFLGLMLRAPFRLARDVIGHMGPGSAIINITSTFAVVGGLRGGAYSAAKGGLTALTTHIACQYGAQGIRCNAVAPGVTVTPMVEQRLSDPGFKKMQTEMTPHTRLGRVEDIAGTVAFLCSDAGSFINGQTIVVDGGWSSTKYLSERALSAEWVVR</sequence>
<comment type="catalytic activity">
    <reaction evidence="5">
        <text>a (3R)-hydroxyacyl-[ACP] + NADP(+) = a 3-oxoacyl-[ACP] + NADPH + H(+)</text>
        <dbReference type="Rhea" id="RHEA:17397"/>
        <dbReference type="Rhea" id="RHEA-COMP:9916"/>
        <dbReference type="Rhea" id="RHEA-COMP:9945"/>
        <dbReference type="ChEBI" id="CHEBI:15378"/>
        <dbReference type="ChEBI" id="CHEBI:57783"/>
        <dbReference type="ChEBI" id="CHEBI:58349"/>
        <dbReference type="ChEBI" id="CHEBI:78776"/>
        <dbReference type="ChEBI" id="CHEBI:78827"/>
        <dbReference type="EC" id="1.1.1.100"/>
    </reaction>
    <physiologicalReaction direction="right-to-left" evidence="5">
        <dbReference type="Rhea" id="RHEA:17399"/>
    </physiologicalReaction>
</comment>
<protein>
    <recommendedName>
        <fullName evidence="4">3-oxoacyl-[acyl-carrier-protein] reductase MabA</fullName>
    </recommendedName>
</protein>
<dbReference type="RefSeq" id="WP_265995579.1">
    <property type="nucleotide sequence ID" value="NZ_JAPJDN010000003.1"/>
</dbReference>
<dbReference type="EMBL" id="JAPJDO010000003">
    <property type="protein sequence ID" value="MCX2936171.1"/>
    <property type="molecule type" value="Genomic_DNA"/>
</dbReference>
<dbReference type="InterPro" id="IPR020904">
    <property type="entry name" value="Sc_DH/Rdtase_CS"/>
</dbReference>
<evidence type="ECO:0000256" key="1">
    <source>
        <dbReference type="ARBA" id="ARBA00004191"/>
    </source>
</evidence>
<reference evidence="6 7" key="1">
    <citation type="submission" date="2022-11" db="EMBL/GenBank/DDBJ databases">
        <title>Mycobacterium sp. nov.</title>
        <authorList>
            <person name="Papic B."/>
            <person name="Spicic S."/>
            <person name="Duvnjak S."/>
        </authorList>
    </citation>
    <scope>NUCLEOTIDE SEQUENCE [LARGE SCALE GENOMIC DNA]</scope>
    <source>
        <strain evidence="6 7">CVI_P4</strain>
    </source>
</reference>
<dbReference type="InterPro" id="IPR036291">
    <property type="entry name" value="NAD(P)-bd_dom_sf"/>
</dbReference>
<dbReference type="PROSITE" id="PS00061">
    <property type="entry name" value="ADH_SHORT"/>
    <property type="match status" value="1"/>
</dbReference>
<keyword evidence="7" id="KW-1185">Reference proteome</keyword>
<evidence type="ECO:0000256" key="4">
    <source>
        <dbReference type="ARBA" id="ARBA00040781"/>
    </source>
</evidence>
<evidence type="ECO:0000313" key="7">
    <source>
        <dbReference type="Proteomes" id="UP001300745"/>
    </source>
</evidence>
<keyword evidence="3" id="KW-0964">Secreted</keyword>
<dbReference type="PANTHER" id="PTHR42879:SF2">
    <property type="entry name" value="3-OXOACYL-[ACYL-CARRIER-PROTEIN] REDUCTASE FABG"/>
    <property type="match status" value="1"/>
</dbReference>
<dbReference type="PRINTS" id="PR00081">
    <property type="entry name" value="GDHRDH"/>
</dbReference>
<comment type="subcellular location">
    <subcellularLocation>
        <location evidence="1">Secreted</location>
        <location evidence="1">Cell wall</location>
    </subcellularLocation>
</comment>
<evidence type="ECO:0000256" key="2">
    <source>
        <dbReference type="ARBA" id="ARBA00006484"/>
    </source>
</evidence>
<dbReference type="Proteomes" id="UP001300745">
    <property type="component" value="Unassembled WGS sequence"/>
</dbReference>
<comment type="caution">
    <text evidence="6">The sequence shown here is derived from an EMBL/GenBank/DDBJ whole genome shotgun (WGS) entry which is preliminary data.</text>
</comment>
<keyword evidence="3" id="KW-0134">Cell wall</keyword>
<organism evidence="6 7">
    <name type="scientific">Mycobacterium pinniadriaticum</name>
    <dbReference type="NCBI Taxonomy" id="2994102"/>
    <lineage>
        <taxon>Bacteria</taxon>
        <taxon>Bacillati</taxon>
        <taxon>Actinomycetota</taxon>
        <taxon>Actinomycetes</taxon>
        <taxon>Mycobacteriales</taxon>
        <taxon>Mycobacteriaceae</taxon>
        <taxon>Mycobacterium</taxon>
    </lineage>
</organism>
<dbReference type="Pfam" id="PF13561">
    <property type="entry name" value="adh_short_C2"/>
    <property type="match status" value="1"/>
</dbReference>
<name>A0ABT3S9I7_9MYCO</name>
<gene>
    <name evidence="6" type="ORF">ORI27_05645</name>
</gene>
<proteinExistence type="inferred from homology"/>
<dbReference type="PRINTS" id="PR00080">
    <property type="entry name" value="SDRFAMILY"/>
</dbReference>
<dbReference type="CDD" id="cd05233">
    <property type="entry name" value="SDR_c"/>
    <property type="match status" value="1"/>
</dbReference>
<comment type="similarity">
    <text evidence="2">Belongs to the short-chain dehydrogenases/reductases (SDR) family.</text>
</comment>
<accession>A0ABT3S9I7</accession>
<dbReference type="InterPro" id="IPR002347">
    <property type="entry name" value="SDR_fam"/>
</dbReference>
<dbReference type="InterPro" id="IPR050259">
    <property type="entry name" value="SDR"/>
</dbReference>